<dbReference type="KEGG" id="grs:C7S20_10260"/>
<dbReference type="InterPro" id="IPR022409">
    <property type="entry name" value="PKD/Chitinase_dom"/>
</dbReference>
<dbReference type="CDD" id="cd00146">
    <property type="entry name" value="PKD"/>
    <property type="match status" value="1"/>
</dbReference>
<dbReference type="Gene3D" id="2.60.40.10">
    <property type="entry name" value="Immunoglobulins"/>
    <property type="match status" value="1"/>
</dbReference>
<dbReference type="SMART" id="SM00089">
    <property type="entry name" value="PKD"/>
    <property type="match status" value="1"/>
</dbReference>
<dbReference type="InterPro" id="IPR035986">
    <property type="entry name" value="PKD_dom_sf"/>
</dbReference>
<dbReference type="SUPFAM" id="SSF49299">
    <property type="entry name" value="PKD domain"/>
    <property type="match status" value="1"/>
</dbReference>
<organism evidence="2 3">
    <name type="scientific">Christiangramia fulva</name>
    <dbReference type="NCBI Taxonomy" id="2126553"/>
    <lineage>
        <taxon>Bacteria</taxon>
        <taxon>Pseudomonadati</taxon>
        <taxon>Bacteroidota</taxon>
        <taxon>Flavobacteriia</taxon>
        <taxon>Flavobacteriales</taxon>
        <taxon>Flavobacteriaceae</taxon>
        <taxon>Christiangramia</taxon>
    </lineage>
</organism>
<feature type="domain" description="PKD" evidence="1">
    <location>
        <begin position="305"/>
        <end position="362"/>
    </location>
</feature>
<evidence type="ECO:0000313" key="2">
    <source>
        <dbReference type="EMBL" id="AVR45615.1"/>
    </source>
</evidence>
<name>A0A2R3Z5S5_9FLAO</name>
<reference evidence="3" key="1">
    <citation type="submission" date="2018-03" db="EMBL/GenBank/DDBJ databases">
        <title>Gramella fulva sp. nov., isolated from a dry surface of tidal flat.</title>
        <authorList>
            <person name="Hwang S.H."/>
            <person name="Hwang W.M."/>
            <person name="Kang K."/>
            <person name="Ahn T.-Y."/>
        </authorList>
    </citation>
    <scope>NUCLEOTIDE SEQUENCE [LARGE SCALE GENOMIC DNA]</scope>
    <source>
        <strain evidence="3">SH35</strain>
    </source>
</reference>
<dbReference type="InterPro" id="IPR013783">
    <property type="entry name" value="Ig-like_fold"/>
</dbReference>
<dbReference type="AlphaFoldDB" id="A0A2R3Z5S5"/>
<gene>
    <name evidence="2" type="ORF">C7S20_10260</name>
</gene>
<dbReference type="EMBL" id="CP028136">
    <property type="protein sequence ID" value="AVR45615.1"/>
    <property type="molecule type" value="Genomic_DNA"/>
</dbReference>
<dbReference type="RefSeq" id="WP_107012392.1">
    <property type="nucleotide sequence ID" value="NZ_CP028136.1"/>
</dbReference>
<protein>
    <submittedName>
        <fullName evidence="2">PKD domain containing protein</fullName>
    </submittedName>
</protein>
<keyword evidence="3" id="KW-1185">Reference proteome</keyword>
<dbReference type="Proteomes" id="UP000241507">
    <property type="component" value="Chromosome"/>
</dbReference>
<dbReference type="InterPro" id="IPR000601">
    <property type="entry name" value="PKD_dom"/>
</dbReference>
<sequence length="368" mass="42244">MNSIFIVPKGLTIVSKKIIFLVLISFTSISWSQDNRSYKIFQFPANKIPVINGDPSDWEIVPEEYVVDINELREDSGKYTEVDSLNLAVQVKVGWIKGMNKIYFLYEAYDDYWDFSLPGLHNDTFELIVDGDQSGGPFIDRFHPNKAMDSLDAFFSFHGVHAQNYHIFTPAKGKDWTMVWGSQPWIKNLPYANAAYSYNFEPGSSGKLVLEFWITPFDYAGNDPSRAVKSILKENRNIGLSWAVIDYDEVNQKPNNGFWNLSKEHTMYGNASYALPFKLMPLEKEFREKFKADWSYKIIDMDRRQVAFIDESIGEVTSRLWSFGDGQTSIEKNPVHYYSKGGKYVVVLTIKGPAGESRKSKVWDVVVK</sequence>
<dbReference type="PROSITE" id="PS50093">
    <property type="entry name" value="PKD"/>
    <property type="match status" value="1"/>
</dbReference>
<accession>A0A2R3Z5S5</accession>
<dbReference type="Gene3D" id="2.60.40.1190">
    <property type="match status" value="1"/>
</dbReference>
<evidence type="ECO:0000313" key="3">
    <source>
        <dbReference type="Proteomes" id="UP000241507"/>
    </source>
</evidence>
<proteinExistence type="predicted"/>
<evidence type="ECO:0000259" key="1">
    <source>
        <dbReference type="PROSITE" id="PS50093"/>
    </source>
</evidence>
<dbReference type="OrthoDB" id="7443339at2"/>
<dbReference type="Pfam" id="PF18911">
    <property type="entry name" value="PKD_4"/>
    <property type="match status" value="1"/>
</dbReference>